<evidence type="ECO:0000313" key="8">
    <source>
        <dbReference type="Proteomes" id="UP000094969"/>
    </source>
</evidence>
<sequence>MLLDWFSSLGGWSWVVLGLVLIGGELLAPGVFLIWLGLAALLTGVVAGLLGIGWQSAALVFAALCVVSVLAGRRLTLRKDEEPDAATGLNDRGRQLIGKVFRLEATMTGGEGRIRVGDSSWRVTGPELLAGSDIKVVRVEGATLVVEKA</sequence>
<dbReference type="GO" id="GO:0005886">
    <property type="term" value="C:plasma membrane"/>
    <property type="evidence" value="ECO:0007669"/>
    <property type="project" value="TreeGrafter"/>
</dbReference>
<feature type="transmembrane region" description="Helical" evidence="5">
    <location>
        <begin position="12"/>
        <end position="38"/>
    </location>
</feature>
<dbReference type="OrthoDB" id="9810336at2"/>
<accession>A0A1D7TW58</accession>
<organism evidence="7 8">
    <name type="scientific">Bosea vaviloviae</name>
    <dbReference type="NCBI Taxonomy" id="1526658"/>
    <lineage>
        <taxon>Bacteria</taxon>
        <taxon>Pseudomonadati</taxon>
        <taxon>Pseudomonadota</taxon>
        <taxon>Alphaproteobacteria</taxon>
        <taxon>Hyphomicrobiales</taxon>
        <taxon>Boseaceae</taxon>
        <taxon>Bosea</taxon>
    </lineage>
</organism>
<proteinExistence type="predicted"/>
<dbReference type="STRING" id="1526658.BHK69_01365"/>
<dbReference type="Pfam" id="PF01957">
    <property type="entry name" value="NfeD"/>
    <property type="match status" value="1"/>
</dbReference>
<dbReference type="RefSeq" id="WP_069688549.1">
    <property type="nucleotide sequence ID" value="NZ_CP017147.1"/>
</dbReference>
<dbReference type="InterPro" id="IPR052165">
    <property type="entry name" value="Membrane_assoc_protease"/>
</dbReference>
<feature type="domain" description="NfeD-like C-terminal" evidence="6">
    <location>
        <begin position="95"/>
        <end position="148"/>
    </location>
</feature>
<dbReference type="PANTHER" id="PTHR33507:SF3">
    <property type="entry name" value="INNER MEMBRANE PROTEIN YBBJ"/>
    <property type="match status" value="1"/>
</dbReference>
<dbReference type="AlphaFoldDB" id="A0A1D7TW58"/>
<name>A0A1D7TW58_9HYPH</name>
<evidence type="ECO:0000313" key="7">
    <source>
        <dbReference type="EMBL" id="AOO79326.1"/>
    </source>
</evidence>
<comment type="subcellular location">
    <subcellularLocation>
        <location evidence="1">Membrane</location>
        <topology evidence="1">Multi-pass membrane protein</topology>
    </subcellularLocation>
</comment>
<evidence type="ECO:0000256" key="4">
    <source>
        <dbReference type="ARBA" id="ARBA00023136"/>
    </source>
</evidence>
<evidence type="ECO:0000259" key="6">
    <source>
        <dbReference type="Pfam" id="PF01957"/>
    </source>
</evidence>
<evidence type="ECO:0000256" key="1">
    <source>
        <dbReference type="ARBA" id="ARBA00004141"/>
    </source>
</evidence>
<dbReference type="Proteomes" id="UP000094969">
    <property type="component" value="Chromosome"/>
</dbReference>
<keyword evidence="2 5" id="KW-0812">Transmembrane</keyword>
<keyword evidence="8" id="KW-1185">Reference proteome</keyword>
<feature type="transmembrane region" description="Helical" evidence="5">
    <location>
        <begin position="44"/>
        <end position="71"/>
    </location>
</feature>
<evidence type="ECO:0000256" key="5">
    <source>
        <dbReference type="SAM" id="Phobius"/>
    </source>
</evidence>
<reference evidence="7 8" key="1">
    <citation type="journal article" date="2015" name="Antonie Van Leeuwenhoek">
        <title>Bosea vaviloviae sp. nov., a new species of slow-growing rhizobia isolated from nodules of the relict species Vavilovia formosa (Stev.) Fed.</title>
        <authorList>
            <person name="Safronova V.I."/>
            <person name="Kuznetsova I.G."/>
            <person name="Sazanova A.L."/>
            <person name="Kimeklis A.K."/>
            <person name="Belimov A.A."/>
            <person name="Andronov E.E."/>
            <person name="Pinaev A.G."/>
            <person name="Chizhevskaya E.P."/>
            <person name="Pukhaev A.R."/>
            <person name="Popov K.P."/>
            <person name="Willems A."/>
            <person name="Tikhonovich I.A."/>
        </authorList>
    </citation>
    <scope>NUCLEOTIDE SEQUENCE [LARGE SCALE GENOMIC DNA]</scope>
    <source>
        <strain evidence="7 8">Vaf18</strain>
    </source>
</reference>
<dbReference type="EMBL" id="CP017147">
    <property type="protein sequence ID" value="AOO79326.1"/>
    <property type="molecule type" value="Genomic_DNA"/>
</dbReference>
<dbReference type="InterPro" id="IPR012340">
    <property type="entry name" value="NA-bd_OB-fold"/>
</dbReference>
<protein>
    <recommendedName>
        <fullName evidence="6">NfeD-like C-terminal domain-containing protein</fullName>
    </recommendedName>
</protein>
<dbReference type="Gene3D" id="2.40.50.140">
    <property type="entry name" value="Nucleic acid-binding proteins"/>
    <property type="match status" value="1"/>
</dbReference>
<dbReference type="KEGG" id="bvv:BHK69_01365"/>
<keyword evidence="3 5" id="KW-1133">Transmembrane helix</keyword>
<evidence type="ECO:0000256" key="2">
    <source>
        <dbReference type="ARBA" id="ARBA00022692"/>
    </source>
</evidence>
<gene>
    <name evidence="7" type="ORF">BHK69_01365</name>
</gene>
<dbReference type="PANTHER" id="PTHR33507">
    <property type="entry name" value="INNER MEMBRANE PROTEIN YBBJ"/>
    <property type="match status" value="1"/>
</dbReference>
<dbReference type="InterPro" id="IPR002810">
    <property type="entry name" value="NfeD-like_C"/>
</dbReference>
<evidence type="ECO:0000256" key="3">
    <source>
        <dbReference type="ARBA" id="ARBA00022989"/>
    </source>
</evidence>
<keyword evidence="4 5" id="KW-0472">Membrane</keyword>